<gene>
    <name evidence="1" type="ORF">NCGR_LOCUS35251</name>
</gene>
<name>A0A811PY08_9POAL</name>
<sequence>MGADSEDAVKQLSLLMEQGACFLAGAKLRAVSRGFFAAVAVFGLSDFAILGPDLCSGGPAEEIVSARFELIWSGRVSYSVYR</sequence>
<organism evidence="1 2">
    <name type="scientific">Miscanthus lutarioriparius</name>
    <dbReference type="NCBI Taxonomy" id="422564"/>
    <lineage>
        <taxon>Eukaryota</taxon>
        <taxon>Viridiplantae</taxon>
        <taxon>Streptophyta</taxon>
        <taxon>Embryophyta</taxon>
        <taxon>Tracheophyta</taxon>
        <taxon>Spermatophyta</taxon>
        <taxon>Magnoliopsida</taxon>
        <taxon>Liliopsida</taxon>
        <taxon>Poales</taxon>
        <taxon>Poaceae</taxon>
        <taxon>PACMAD clade</taxon>
        <taxon>Panicoideae</taxon>
        <taxon>Andropogonodae</taxon>
        <taxon>Andropogoneae</taxon>
        <taxon>Saccharinae</taxon>
        <taxon>Miscanthus</taxon>
    </lineage>
</organism>
<accession>A0A811PY08</accession>
<proteinExistence type="predicted"/>
<dbReference type="Proteomes" id="UP000604825">
    <property type="component" value="Unassembled WGS sequence"/>
</dbReference>
<dbReference type="EMBL" id="CAJGYO010000008">
    <property type="protein sequence ID" value="CAD6251507.1"/>
    <property type="molecule type" value="Genomic_DNA"/>
</dbReference>
<protein>
    <submittedName>
        <fullName evidence="1">Uncharacterized protein</fullName>
    </submittedName>
</protein>
<comment type="caution">
    <text evidence="1">The sequence shown here is derived from an EMBL/GenBank/DDBJ whole genome shotgun (WGS) entry which is preliminary data.</text>
</comment>
<dbReference type="AlphaFoldDB" id="A0A811PY08"/>
<keyword evidence="2" id="KW-1185">Reference proteome</keyword>
<reference evidence="1" key="1">
    <citation type="submission" date="2020-10" db="EMBL/GenBank/DDBJ databases">
        <authorList>
            <person name="Han B."/>
            <person name="Lu T."/>
            <person name="Zhao Q."/>
            <person name="Huang X."/>
            <person name="Zhao Y."/>
        </authorList>
    </citation>
    <scope>NUCLEOTIDE SEQUENCE</scope>
</reference>
<evidence type="ECO:0000313" key="1">
    <source>
        <dbReference type="EMBL" id="CAD6251507.1"/>
    </source>
</evidence>
<evidence type="ECO:0000313" key="2">
    <source>
        <dbReference type="Proteomes" id="UP000604825"/>
    </source>
</evidence>